<feature type="domain" description="Pectate lyase" evidence="10">
    <location>
        <begin position="91"/>
        <end position="309"/>
    </location>
</feature>
<dbReference type="Gene3D" id="2.160.20.10">
    <property type="entry name" value="Single-stranded right-handed beta-helix, Pectin lyase-like"/>
    <property type="match status" value="1"/>
</dbReference>
<keyword evidence="4 9" id="KW-0732">Signal</keyword>
<dbReference type="EMBL" id="JAFJYH010000466">
    <property type="protein sequence ID" value="KAG4411525.1"/>
    <property type="molecule type" value="Genomic_DNA"/>
</dbReference>
<dbReference type="GO" id="GO:0000272">
    <property type="term" value="P:polysaccharide catabolic process"/>
    <property type="evidence" value="ECO:0007669"/>
    <property type="project" value="UniProtKB-KW"/>
</dbReference>
<dbReference type="InterPro" id="IPR011050">
    <property type="entry name" value="Pectin_lyase_fold/virulence"/>
</dbReference>
<dbReference type="OrthoDB" id="1637350at2759"/>
<dbReference type="AlphaFoldDB" id="A0A8H7SZ57"/>
<protein>
    <recommendedName>
        <fullName evidence="7">pectin lyase</fullName>
        <ecNumber evidence="7">4.2.2.10</ecNumber>
    </recommendedName>
</protein>
<evidence type="ECO:0000256" key="3">
    <source>
        <dbReference type="ARBA" id="ARBA00022525"/>
    </source>
</evidence>
<organism evidence="11 12">
    <name type="scientific">Cadophora malorum</name>
    <dbReference type="NCBI Taxonomy" id="108018"/>
    <lineage>
        <taxon>Eukaryota</taxon>
        <taxon>Fungi</taxon>
        <taxon>Dikarya</taxon>
        <taxon>Ascomycota</taxon>
        <taxon>Pezizomycotina</taxon>
        <taxon>Leotiomycetes</taxon>
        <taxon>Helotiales</taxon>
        <taxon>Ploettnerulaceae</taxon>
        <taxon>Cadophora</taxon>
    </lineage>
</organism>
<keyword evidence="8" id="KW-0119">Carbohydrate metabolism</keyword>
<keyword evidence="5 8" id="KW-0456">Lyase</keyword>
<comment type="caution">
    <text evidence="11">The sequence shown here is derived from an EMBL/GenBank/DDBJ whole genome shotgun (WGS) entry which is preliminary data.</text>
</comment>
<evidence type="ECO:0000256" key="4">
    <source>
        <dbReference type="ARBA" id="ARBA00022729"/>
    </source>
</evidence>
<sequence length="385" mass="39264">MKAFQFTALVATFTSLVAALPNNISARAISSVVTGTPFGFASGVTGGGNAAPVYPKTIADLKKYLTSTSPQVIVISGTFNFAGSEGTKVYAACNQYSCTPETGGQSLLNTLGGCGTASTYSATIDVAAYQGINVASDKTLVGLGTNTILNGKGLRMAGVSNIIIQNIKITNLNPKYVWGGDAISMSNTNNIWIDHVTTSSLGRQHYSLGQSPNLAVTISNSYIDGKTSYSATCDSHTYWGLELVGTNDAITFYKNYVSYTSGRSPALSGGTLFHAINSVWASNSGHAIEGGTTKGGLFEGCSFVGVGTVLANGYAGALFAATASNAATCTASLGRPCVANAFTGSGAFTNADSSFLSMFKGKNIPAAASANSISSIVANAGNTIA</sequence>
<comment type="similarity">
    <text evidence="2 8">Belongs to the polysaccharide lyase 1 family.</text>
</comment>
<dbReference type="Pfam" id="PF00544">
    <property type="entry name" value="Pectate_lyase_4"/>
    <property type="match status" value="1"/>
</dbReference>
<dbReference type="SMART" id="SM00656">
    <property type="entry name" value="Amb_all"/>
    <property type="match status" value="1"/>
</dbReference>
<evidence type="ECO:0000259" key="10">
    <source>
        <dbReference type="SMART" id="SM00656"/>
    </source>
</evidence>
<reference evidence="11" key="1">
    <citation type="submission" date="2021-02" db="EMBL/GenBank/DDBJ databases">
        <title>Genome sequence Cadophora malorum strain M34.</title>
        <authorList>
            <person name="Stefanovic E."/>
            <person name="Vu D."/>
            <person name="Scully C."/>
            <person name="Dijksterhuis J."/>
            <person name="Roader J."/>
            <person name="Houbraken J."/>
        </authorList>
    </citation>
    <scope>NUCLEOTIDE SEQUENCE</scope>
    <source>
        <strain evidence="11">M34</strain>
    </source>
</reference>
<evidence type="ECO:0000256" key="7">
    <source>
        <dbReference type="ARBA" id="ARBA00039082"/>
    </source>
</evidence>
<proteinExistence type="inferred from homology"/>
<gene>
    <name evidence="11" type="ORF">IFR04_015348</name>
</gene>
<evidence type="ECO:0000256" key="9">
    <source>
        <dbReference type="SAM" id="SignalP"/>
    </source>
</evidence>
<dbReference type="GO" id="GO:0005576">
    <property type="term" value="C:extracellular region"/>
    <property type="evidence" value="ECO:0007669"/>
    <property type="project" value="UniProtKB-SubCell"/>
</dbReference>
<dbReference type="EC" id="4.2.2.10" evidence="7"/>
<dbReference type="GO" id="GO:0030570">
    <property type="term" value="F:pectate lyase activity"/>
    <property type="evidence" value="ECO:0007669"/>
    <property type="project" value="InterPro"/>
</dbReference>
<accession>A0A8H7SZ57</accession>
<evidence type="ECO:0000313" key="11">
    <source>
        <dbReference type="EMBL" id="KAG4411525.1"/>
    </source>
</evidence>
<dbReference type="PANTHER" id="PTHR31683">
    <property type="entry name" value="PECTATE LYASE 18-RELATED"/>
    <property type="match status" value="1"/>
</dbReference>
<dbReference type="FunFam" id="2.160.20.10:FF:000003">
    <property type="entry name" value="Pectin lyase F"/>
    <property type="match status" value="1"/>
</dbReference>
<keyword evidence="8" id="KW-0624">Polysaccharide degradation</keyword>
<feature type="chain" id="PRO_5034740273" description="pectin lyase" evidence="9">
    <location>
        <begin position="20"/>
        <end position="385"/>
    </location>
</feature>
<dbReference type="SUPFAM" id="SSF51126">
    <property type="entry name" value="Pectin lyase-like"/>
    <property type="match status" value="1"/>
</dbReference>
<evidence type="ECO:0000256" key="1">
    <source>
        <dbReference type="ARBA" id="ARBA00004613"/>
    </source>
</evidence>
<comment type="subcellular location">
    <subcellularLocation>
        <location evidence="1 8">Secreted</location>
    </subcellularLocation>
</comment>
<dbReference type="PANTHER" id="PTHR31683:SF16">
    <property type="entry name" value="PECTIN LYASE A-RELATED"/>
    <property type="match status" value="1"/>
</dbReference>
<keyword evidence="12" id="KW-1185">Reference proteome</keyword>
<name>A0A8H7SZ57_9HELO</name>
<comment type="catalytic activity">
    <reaction evidence="6">
        <text>Eliminative cleavage of (1-&gt;4)-alpha-D-galacturonan methyl ester to give oligosaccharides with 4-deoxy-6-O-methyl-alpha-D-galact-4-enuronosyl groups at their non-reducing ends.</text>
        <dbReference type="EC" id="4.2.2.10"/>
    </reaction>
</comment>
<dbReference type="Proteomes" id="UP000664132">
    <property type="component" value="Unassembled WGS sequence"/>
</dbReference>
<evidence type="ECO:0000256" key="8">
    <source>
        <dbReference type="RuleBase" id="RU361173"/>
    </source>
</evidence>
<dbReference type="GO" id="GO:0047490">
    <property type="term" value="F:pectin lyase activity"/>
    <property type="evidence" value="ECO:0007669"/>
    <property type="project" value="UniProtKB-EC"/>
</dbReference>
<evidence type="ECO:0000256" key="5">
    <source>
        <dbReference type="ARBA" id="ARBA00023239"/>
    </source>
</evidence>
<evidence type="ECO:0000256" key="6">
    <source>
        <dbReference type="ARBA" id="ARBA00036818"/>
    </source>
</evidence>
<feature type="signal peptide" evidence="9">
    <location>
        <begin position="1"/>
        <end position="19"/>
    </location>
</feature>
<dbReference type="InterPro" id="IPR002022">
    <property type="entry name" value="Pec_lyase"/>
</dbReference>
<keyword evidence="3 8" id="KW-0964">Secreted</keyword>
<evidence type="ECO:0000256" key="2">
    <source>
        <dbReference type="ARBA" id="ARBA00010980"/>
    </source>
</evidence>
<dbReference type="InterPro" id="IPR012334">
    <property type="entry name" value="Pectin_lyas_fold"/>
</dbReference>
<dbReference type="InterPro" id="IPR045032">
    <property type="entry name" value="PEL"/>
</dbReference>
<evidence type="ECO:0000313" key="12">
    <source>
        <dbReference type="Proteomes" id="UP000664132"/>
    </source>
</evidence>